<name>A0ABV7KAJ0_9HYPH</name>
<comment type="caution">
    <text evidence="1">The sequence shown here is derived from an EMBL/GenBank/DDBJ whole genome shotgun (WGS) entry which is preliminary data.</text>
</comment>
<proteinExistence type="predicted"/>
<protein>
    <submittedName>
        <fullName evidence="1">Uncharacterized protein</fullName>
    </submittedName>
</protein>
<keyword evidence="2" id="KW-1185">Reference proteome</keyword>
<gene>
    <name evidence="1" type="ORF">ACFOHJ_08990</name>
</gene>
<accession>A0ABV7KAJ0</accession>
<dbReference type="RefSeq" id="WP_378220153.1">
    <property type="nucleotide sequence ID" value="NZ_JBHRTK010000010.1"/>
</dbReference>
<dbReference type="Proteomes" id="UP001595583">
    <property type="component" value="Unassembled WGS sequence"/>
</dbReference>
<dbReference type="EMBL" id="JBHRTK010000010">
    <property type="protein sequence ID" value="MFC3206342.1"/>
    <property type="molecule type" value="Genomic_DNA"/>
</dbReference>
<reference evidence="2" key="1">
    <citation type="journal article" date="2019" name="Int. J. Syst. Evol. Microbiol.">
        <title>The Global Catalogue of Microorganisms (GCM) 10K type strain sequencing project: providing services to taxonomists for standard genome sequencing and annotation.</title>
        <authorList>
            <consortium name="The Broad Institute Genomics Platform"/>
            <consortium name="The Broad Institute Genome Sequencing Center for Infectious Disease"/>
            <person name="Wu L."/>
            <person name="Ma J."/>
        </authorList>
    </citation>
    <scope>NUCLEOTIDE SEQUENCE [LARGE SCALE GENOMIC DNA]</scope>
    <source>
        <strain evidence="2">KCTC 52165</strain>
    </source>
</reference>
<evidence type="ECO:0000313" key="1">
    <source>
        <dbReference type="EMBL" id="MFC3206342.1"/>
    </source>
</evidence>
<sequence length="78" mass="9079">MSSSQRQSREQVRTAATKQKMERLDYVRQMLRELRDMVEAEDEQFLTYLIAMAHFAASDVIREKHQNISAVHKLKAAG</sequence>
<evidence type="ECO:0000313" key="2">
    <source>
        <dbReference type="Proteomes" id="UP001595583"/>
    </source>
</evidence>
<organism evidence="1 2">
    <name type="scientific">Aquamicrobium soli</name>
    <dbReference type="NCBI Taxonomy" id="1811518"/>
    <lineage>
        <taxon>Bacteria</taxon>
        <taxon>Pseudomonadati</taxon>
        <taxon>Pseudomonadota</taxon>
        <taxon>Alphaproteobacteria</taxon>
        <taxon>Hyphomicrobiales</taxon>
        <taxon>Phyllobacteriaceae</taxon>
        <taxon>Aquamicrobium</taxon>
    </lineage>
</organism>